<keyword evidence="2" id="KW-1133">Transmembrane helix</keyword>
<reference evidence="3" key="1">
    <citation type="journal article" date="2020" name="Stud. Mycol.">
        <title>101 Dothideomycetes genomes: a test case for predicting lifestyles and emergence of pathogens.</title>
        <authorList>
            <person name="Haridas S."/>
            <person name="Albert R."/>
            <person name="Binder M."/>
            <person name="Bloem J."/>
            <person name="Labutti K."/>
            <person name="Salamov A."/>
            <person name="Andreopoulos B."/>
            <person name="Baker S."/>
            <person name="Barry K."/>
            <person name="Bills G."/>
            <person name="Bluhm B."/>
            <person name="Cannon C."/>
            <person name="Castanera R."/>
            <person name="Culley D."/>
            <person name="Daum C."/>
            <person name="Ezra D."/>
            <person name="Gonzalez J."/>
            <person name="Henrissat B."/>
            <person name="Kuo A."/>
            <person name="Liang C."/>
            <person name="Lipzen A."/>
            <person name="Lutzoni F."/>
            <person name="Magnuson J."/>
            <person name="Mondo S."/>
            <person name="Nolan M."/>
            <person name="Ohm R."/>
            <person name="Pangilinan J."/>
            <person name="Park H.-J."/>
            <person name="Ramirez L."/>
            <person name="Alfaro M."/>
            <person name="Sun H."/>
            <person name="Tritt A."/>
            <person name="Yoshinaga Y."/>
            <person name="Zwiers L.-H."/>
            <person name="Turgeon B."/>
            <person name="Goodwin S."/>
            <person name="Spatafora J."/>
            <person name="Crous P."/>
            <person name="Grigoriev I."/>
        </authorList>
    </citation>
    <scope>NUCLEOTIDE SEQUENCE</scope>
    <source>
        <strain evidence="3">CBS 121739</strain>
    </source>
</reference>
<sequence length="410" mass="47095">MLSSRAYYGNRRSRARLIRGILLIFFLWTFFDLIRVHRNLVRHHEEVPHTLATPNSKVFLTSIHWNNEKVLREYWNNAVVNLTEAIGVDNVYISIYESGSWDDSKGALRDLETRLDDLGARHTIVMNATTHKDENRQKPGSSGWIKDSSGKQRLRRIPYLSEQRNRALQPLYDLAEETGEQFDLVIHMNDVVFSTDDIFRLMQTNGGEYAAACALDFSKPPNFYDTFALRDSDGYETLMQTWPYFRSSASRNALKHNVPVPVSSCWNGIVVMDASPFYRTNNPLRFRGITDTLANFHVEGSECCLIHADNPLSVTKGVWLNPAVRVGYNGPAYKAVHRNGGDDWLSSFDIVVGLWINRIKRRATFTWMQNWRISRRVATWKSLSKGNEEKGAFCLINEMQVLADNGWAHI</sequence>
<evidence type="ECO:0000256" key="1">
    <source>
        <dbReference type="SAM" id="MobiDB-lite"/>
    </source>
</evidence>
<feature type="region of interest" description="Disordered" evidence="1">
    <location>
        <begin position="130"/>
        <end position="150"/>
    </location>
</feature>
<keyword evidence="2" id="KW-0812">Transmembrane</keyword>
<dbReference type="GeneID" id="54484800"/>
<keyword evidence="4" id="KW-1185">Reference proteome</keyword>
<feature type="transmembrane region" description="Helical" evidence="2">
    <location>
        <begin position="20"/>
        <end position="37"/>
    </location>
</feature>
<dbReference type="PANTHER" id="PTHR34144:SF7">
    <property type="entry name" value="EXPORT PROTEIN (CAP59), PUTATIVE (AFU_ORTHOLOGUE AFUA_7G05020)-RELATED"/>
    <property type="match status" value="1"/>
</dbReference>
<gene>
    <name evidence="3" type="ORF">EJ05DRAFT_475163</name>
</gene>
<dbReference type="InterPro" id="IPR021047">
    <property type="entry name" value="Mannosyltransferase_CMT1"/>
</dbReference>
<dbReference type="PANTHER" id="PTHR34144">
    <property type="entry name" value="CHROMOSOME 8, WHOLE GENOME SHOTGUN SEQUENCE"/>
    <property type="match status" value="1"/>
</dbReference>
<dbReference type="AlphaFoldDB" id="A0A6A6W8D4"/>
<evidence type="ECO:0000313" key="3">
    <source>
        <dbReference type="EMBL" id="KAF2758913.1"/>
    </source>
</evidence>
<evidence type="ECO:0000256" key="2">
    <source>
        <dbReference type="SAM" id="Phobius"/>
    </source>
</evidence>
<dbReference type="EMBL" id="ML996570">
    <property type="protein sequence ID" value="KAF2758913.1"/>
    <property type="molecule type" value="Genomic_DNA"/>
</dbReference>
<proteinExistence type="predicted"/>
<dbReference type="RefSeq" id="XP_033601364.1">
    <property type="nucleotide sequence ID" value="XM_033743746.1"/>
</dbReference>
<name>A0A6A6W8D4_9PEZI</name>
<dbReference type="Proteomes" id="UP000799437">
    <property type="component" value="Unassembled WGS sequence"/>
</dbReference>
<protein>
    <submittedName>
        <fullName evidence="3">Putative polysaccharide export protein</fullName>
    </submittedName>
</protein>
<accession>A0A6A6W8D4</accession>
<evidence type="ECO:0000313" key="4">
    <source>
        <dbReference type="Proteomes" id="UP000799437"/>
    </source>
</evidence>
<keyword evidence="2" id="KW-0472">Membrane</keyword>
<dbReference type="Pfam" id="PF11735">
    <property type="entry name" value="CAP59_mtransfer"/>
    <property type="match status" value="1"/>
</dbReference>
<dbReference type="OrthoDB" id="262547at2759"/>
<organism evidence="3 4">
    <name type="scientific">Pseudovirgaria hyperparasitica</name>
    <dbReference type="NCBI Taxonomy" id="470096"/>
    <lineage>
        <taxon>Eukaryota</taxon>
        <taxon>Fungi</taxon>
        <taxon>Dikarya</taxon>
        <taxon>Ascomycota</taxon>
        <taxon>Pezizomycotina</taxon>
        <taxon>Dothideomycetes</taxon>
        <taxon>Dothideomycetes incertae sedis</taxon>
        <taxon>Acrospermales</taxon>
        <taxon>Acrospermaceae</taxon>
        <taxon>Pseudovirgaria</taxon>
    </lineage>
</organism>